<sequence>MDQYNNHHHNQQQQQQSDQYLKLFSSILPVSPLNTDAFLGQYNQALAQDLDLDGYGLVNDTTIDHGNITNADLDMRDVFIPPNQQNQQQQQQRHQQQYYNNHQSDNSMIQSERGGGVGASTTSRIDDSVLYRGGGGGGGGVGQSSRMNPINHSSTTVIPQSSVIYQPTQRPTTSTTSNNDNDTSHYIPSYPEASRPSVSEYRGYQDQVSRVQNHQHQIQQQQQQQQQHQYNQHQLSRSMGSDFNNTVIYNQPPHAATTTTGVAMVPNTNSTVFSATASTKHDHRLQGEFDNPLDFDPSISVNSLDTGKTNFNIDNNAFYGNYQQQPQNHHQQLPKFVYGNIPTNSIVSNYPDDSLIYTPDTFDPNASTTPPLPHPTSSSSSQGQYYQRPTTQQQQQQQQPIQYIDQLTPSTLFGEKSEALGTLSGNGAPPKFEDSLVNPSPGASMINGNNVSATSNMNSPFVTGYQIDQHHQNQQHQQQQQQSNESFGVGPNYSRNTVLQYTPKSTDLERSNYQHLMEKYRGLVLMDDTTMSRDISSLNITNTNQPINHNNNGGSNQSRTASFNVSNLSQQQQPTIVNTASIHHYQQPQPQPHQSLQQSQQSRSQNNNNNFNNSNNGYTMIQPHPSSSSSSSPLRNNNQNNNEQDYSYPGELRIEKVLDFGPCDKDWMITRDLVINNPNDYPISILSFSIHGPSRDCFKVLNTNMIDVPTLLEIKPYSRLTLGLEYAPTLPTRQEKDISSATLQIFCSSTQQQQQVSTNYSVSLYGACIHSRPTQKPPTNLHNYNIYDLGICSPGQTLESRLLNNHNGHPLQIQSIGEGFSCQELPNHQVLLRYTPPKSLKAEGQVIIVDTVTRQKKIVKLTATINQPSLNDQQYQYTQSQPTHPNQQSQPQPQPIIHFDRKDVQGQDLKIGLPKEVYKNGGIEFQPNETIYQLPLKYFGESRIRIDIISINTQLYHISPTQFTLDSNNDSITLVIRYIGKITSPPPFSTFIISSPNSNDAIKININHDKDGDEDEQEDQEEQEEEKGIGKSQRRNGGLFNGQGQDDFEPSDASTPSPNSSPNINSTNQQPLSVIFQDENNKKQDLQQQSEKLMLYCSKRIVSFGGVRLGENKYQLIKLSSNSKKALHINVGLVKHDNQIHLNADSMIIAPGSSSDLMVQYSPLQATTHSNILHVQMHDGSWFNIPIRSYGGRAMMRVLSPCSIDHMGRSVVHVTTKLPYTDQGVGYHTVLSVKNEGQRPGFIRAISSFTNGNIKIQPDSAVIGIGKTLEFKVTITPDLSSSIVALDPLMSQKGTIKFYYGDEIARKRRRAAKHLVGLPDTTPLKGQSNYQSFQIFDQDFLYEHLFNESENEQNDDEEDENNNNSIINDQSFNQMEMELFDENISSIILIPYVGAMEQLKTPAPAPQPQFSAPSTSATPSTIGRKLDTTLQQPPPSTNTNTPSTISTMNNSTMNTSAVTNNTPYQIPSRSTMNRQHQQSQSQPLQQSQHQHLQQHLQQTQPLQQSTQYTIPQTPLPTELNTKDLQKGDSTVVRMNHISTSTPPVTVIKQNQQQQQQVPPSILKETQPTNFNHFNPSIFGSAAKKYDFGLSSVHPPQSILKQSQQQQGGASQYQDEPSQLFANSFFNTSRPIDDDEQVNQQEEEEIRGGQEDIHEYSNVQEDDSRLFETQIRDHEYDDLFIDEANQSLQQHQHQQSVYTDDEQEEEEEDFNNGMGDGSLGLSPSSSLISTPTTSPKSIQQQQHLFSTTTRTPGLASMMHTSAIKHRPPQQHHQQQHSSTSTRPTPFNQALFRSTNPITSTTSTSSTATPPSTTTGNRLFRSEYQLPQPMIPEEPQQEEQEEETILFPQEPSVAFGNVALNERSATKIGVSNASNEPLEVMLSPLVAPFDTNYQHVTLKPQCTTRIPVYFSPTSQGEHIQYITISTIPSSQNDQILNCTIQLKGQCQ</sequence>
<feature type="compositionally biased region" description="Gly residues" evidence="3">
    <location>
        <begin position="132"/>
        <end position="142"/>
    </location>
</feature>
<feature type="domain" description="Cep192/Spd-2-like" evidence="5">
    <location>
        <begin position="1093"/>
        <end position="1192"/>
    </location>
</feature>
<feature type="region of interest" description="Disordered" evidence="3">
    <location>
        <begin position="106"/>
        <end position="235"/>
    </location>
</feature>
<dbReference type="GeneID" id="14871940"/>
<dbReference type="GO" id="GO:0005737">
    <property type="term" value="C:cytoplasm"/>
    <property type="evidence" value="ECO:0007669"/>
    <property type="project" value="UniProtKB-SubCell"/>
</dbReference>
<feature type="region of interest" description="Disordered" evidence="3">
    <location>
        <begin position="1625"/>
        <end position="1662"/>
    </location>
</feature>
<feature type="compositionally biased region" description="Low complexity" evidence="3">
    <location>
        <begin position="586"/>
        <end position="616"/>
    </location>
</feature>
<feature type="compositionally biased region" description="Polar residues" evidence="3">
    <location>
        <begin position="446"/>
        <end position="461"/>
    </location>
</feature>
<dbReference type="Pfam" id="PF15780">
    <property type="entry name" value="ASH"/>
    <property type="match status" value="1"/>
</dbReference>
<feature type="compositionally biased region" description="Low complexity" evidence="3">
    <location>
        <begin position="472"/>
        <end position="482"/>
    </location>
</feature>
<keyword evidence="2" id="KW-0963">Cytoplasm</keyword>
<feature type="compositionally biased region" description="Low complexity" evidence="3">
    <location>
        <begin position="1408"/>
        <end position="1421"/>
    </location>
</feature>
<dbReference type="Pfam" id="PF22073">
    <property type="entry name" value="Cep192_D4"/>
    <property type="match status" value="1"/>
</dbReference>
<feature type="region of interest" description="Disordered" evidence="3">
    <location>
        <begin position="419"/>
        <end position="497"/>
    </location>
</feature>
<dbReference type="Gene3D" id="2.60.40.10">
    <property type="entry name" value="Immunoglobulins"/>
    <property type="match status" value="2"/>
</dbReference>
<dbReference type="OrthoDB" id="67059at2759"/>
<accession>F4PX96</accession>
<feature type="compositionally biased region" description="Low complexity" evidence="3">
    <location>
        <begin position="1792"/>
        <end position="1813"/>
    </location>
</feature>
<evidence type="ECO:0000256" key="3">
    <source>
        <dbReference type="SAM" id="MobiDB-lite"/>
    </source>
</evidence>
<feature type="compositionally biased region" description="Low complexity" evidence="3">
    <location>
        <begin position="1475"/>
        <end position="1504"/>
    </location>
</feature>
<feature type="compositionally biased region" description="Low complexity" evidence="3">
    <location>
        <begin position="540"/>
        <end position="558"/>
    </location>
</feature>
<feature type="compositionally biased region" description="Low complexity" evidence="3">
    <location>
        <begin position="1718"/>
        <end position="1736"/>
    </location>
</feature>
<dbReference type="STRING" id="1054147.F4PX96"/>
<keyword evidence="8" id="KW-1185">Reference proteome</keyword>
<dbReference type="InterPro" id="IPR031549">
    <property type="entry name" value="ASH"/>
</dbReference>
<dbReference type="RefSeq" id="XP_004366882.1">
    <property type="nucleotide sequence ID" value="XM_004366825.1"/>
</dbReference>
<dbReference type="Pfam" id="PF22074">
    <property type="entry name" value="Cep192_D5"/>
    <property type="match status" value="1"/>
</dbReference>
<dbReference type="OMA" id="CELEWTI"/>
<evidence type="ECO:0000313" key="8">
    <source>
        <dbReference type="Proteomes" id="UP000007797"/>
    </source>
</evidence>
<feature type="region of interest" description="Disordered" evidence="3">
    <location>
        <begin position="357"/>
        <end position="400"/>
    </location>
</feature>
<feature type="region of interest" description="Disordered" evidence="3">
    <location>
        <begin position="1762"/>
        <end position="1815"/>
    </location>
</feature>
<dbReference type="KEGG" id="dfa:DFA_07003"/>
<evidence type="ECO:0000259" key="4">
    <source>
        <dbReference type="Pfam" id="PF15780"/>
    </source>
</evidence>
<feature type="domain" description="Abnormal spindle-like microcephaly-associated protein ASH" evidence="4">
    <location>
        <begin position="1845"/>
        <end position="1922"/>
    </location>
</feature>
<feature type="compositionally biased region" description="Acidic residues" evidence="3">
    <location>
        <begin position="1012"/>
        <end position="1025"/>
    </location>
</feature>
<organism evidence="7 8">
    <name type="scientific">Cavenderia fasciculata</name>
    <name type="common">Slime mold</name>
    <name type="synonym">Dictyostelium fasciculatum</name>
    <dbReference type="NCBI Taxonomy" id="261658"/>
    <lineage>
        <taxon>Eukaryota</taxon>
        <taxon>Amoebozoa</taxon>
        <taxon>Evosea</taxon>
        <taxon>Eumycetozoa</taxon>
        <taxon>Dictyostelia</taxon>
        <taxon>Acytosteliales</taxon>
        <taxon>Cavenderiaceae</taxon>
        <taxon>Cavenderia</taxon>
    </lineage>
</organism>
<feature type="compositionally biased region" description="Low complexity" evidence="3">
    <location>
        <begin position="1437"/>
        <end position="1462"/>
    </location>
</feature>
<feature type="compositionally biased region" description="Basic and acidic residues" evidence="3">
    <location>
        <begin position="1645"/>
        <end position="1654"/>
    </location>
</feature>
<evidence type="ECO:0000313" key="7">
    <source>
        <dbReference type="EMBL" id="EGG19899.1"/>
    </source>
</evidence>
<evidence type="ECO:0000259" key="5">
    <source>
        <dbReference type="Pfam" id="PF22073"/>
    </source>
</evidence>
<feature type="compositionally biased region" description="Low complexity" evidence="3">
    <location>
        <begin position="166"/>
        <end position="181"/>
    </location>
</feature>
<protein>
    <submittedName>
        <fullName evidence="7">Uncharacterized protein</fullName>
    </submittedName>
</protein>
<name>F4PX96_CACFS</name>
<feature type="region of interest" description="Disordered" evidence="3">
    <location>
        <begin position="584"/>
        <end position="648"/>
    </location>
</feature>
<dbReference type="Proteomes" id="UP000007797">
    <property type="component" value="Unassembled WGS sequence"/>
</dbReference>
<dbReference type="InterPro" id="IPR054091">
    <property type="entry name" value="Cep192-like_D5"/>
</dbReference>
<dbReference type="PANTHER" id="PTHR24330:SF19">
    <property type="entry name" value="MEDIATOR OF RNA POLYMERASE II TRANSCRIPTION SUBUNIT 29"/>
    <property type="match status" value="1"/>
</dbReference>
<dbReference type="EMBL" id="GL883013">
    <property type="protein sequence ID" value="EGG19899.1"/>
    <property type="molecule type" value="Genomic_DNA"/>
</dbReference>
<feature type="compositionally biased region" description="Low complexity" evidence="3">
    <location>
        <begin position="1054"/>
        <end position="1068"/>
    </location>
</feature>
<feature type="compositionally biased region" description="Acidic residues" evidence="3">
    <location>
        <begin position="1698"/>
        <end position="1709"/>
    </location>
</feature>
<evidence type="ECO:0000259" key="6">
    <source>
        <dbReference type="Pfam" id="PF22074"/>
    </source>
</evidence>
<feature type="domain" description="Cep192-like" evidence="6">
    <location>
        <begin position="1223"/>
        <end position="1351"/>
    </location>
</feature>
<feature type="compositionally biased region" description="Low complexity" evidence="3">
    <location>
        <begin position="212"/>
        <end position="234"/>
    </location>
</feature>
<dbReference type="InterPro" id="IPR052145">
    <property type="entry name" value="Mediator/Homeobox_domain"/>
</dbReference>
<feature type="region of interest" description="Disordered" evidence="3">
    <location>
        <begin position="874"/>
        <end position="894"/>
    </location>
</feature>
<reference evidence="8" key="1">
    <citation type="journal article" date="2011" name="Genome Res.">
        <title>Phylogeny-wide analysis of social amoeba genomes highlights ancient origins for complex intercellular communication.</title>
        <authorList>
            <person name="Heidel A.J."/>
            <person name="Lawal H.M."/>
            <person name="Felder M."/>
            <person name="Schilde C."/>
            <person name="Helps N.R."/>
            <person name="Tunggal B."/>
            <person name="Rivero F."/>
            <person name="John U."/>
            <person name="Schleicher M."/>
            <person name="Eichinger L."/>
            <person name="Platzer M."/>
            <person name="Noegel A.A."/>
            <person name="Schaap P."/>
            <person name="Gloeckner G."/>
        </authorList>
    </citation>
    <scope>NUCLEOTIDE SEQUENCE [LARGE SCALE GENOMIC DNA]</scope>
    <source>
        <strain evidence="8">SH3</strain>
    </source>
</reference>
<dbReference type="InterPro" id="IPR013783">
    <property type="entry name" value="Ig-like_fold"/>
</dbReference>
<evidence type="ECO:0000256" key="2">
    <source>
        <dbReference type="ARBA" id="ARBA00022490"/>
    </source>
</evidence>
<feature type="compositionally biased region" description="Polar residues" evidence="3">
    <location>
        <begin position="559"/>
        <end position="571"/>
    </location>
</feature>
<feature type="region of interest" description="Disordered" evidence="3">
    <location>
        <begin position="1401"/>
        <end position="1504"/>
    </location>
</feature>
<feature type="region of interest" description="Disordered" evidence="3">
    <location>
        <begin position="540"/>
        <end position="571"/>
    </location>
</feature>
<feature type="compositionally biased region" description="Acidic residues" evidence="3">
    <location>
        <begin position="1632"/>
        <end position="1644"/>
    </location>
</feature>
<comment type="subcellular location">
    <subcellularLocation>
        <location evidence="1">Cytoplasm</location>
    </subcellularLocation>
</comment>
<dbReference type="InterPro" id="IPR054090">
    <property type="entry name" value="Cep192_Spd-2-like_dom"/>
</dbReference>
<feature type="compositionally biased region" description="Low complexity" evidence="3">
    <location>
        <begin position="878"/>
        <end position="894"/>
    </location>
</feature>
<feature type="compositionally biased region" description="Low complexity" evidence="3">
    <location>
        <begin position="1686"/>
        <end position="1695"/>
    </location>
</feature>
<feature type="compositionally biased region" description="Low complexity" evidence="3">
    <location>
        <begin position="1769"/>
        <end position="1784"/>
    </location>
</feature>
<feature type="region of interest" description="Disordered" evidence="3">
    <location>
        <begin position="1686"/>
        <end position="1745"/>
    </location>
</feature>
<feature type="region of interest" description="Disordered" evidence="3">
    <location>
        <begin position="1002"/>
        <end position="1068"/>
    </location>
</feature>
<proteinExistence type="predicted"/>
<gene>
    <name evidence="7" type="ORF">DFA_07003</name>
</gene>
<evidence type="ECO:0000256" key="1">
    <source>
        <dbReference type="ARBA" id="ARBA00004496"/>
    </source>
</evidence>
<feature type="compositionally biased region" description="Polar residues" evidence="3">
    <location>
        <begin position="1463"/>
        <end position="1474"/>
    </location>
</feature>
<feature type="compositionally biased region" description="Polar residues" evidence="3">
    <location>
        <begin position="143"/>
        <end position="165"/>
    </location>
</feature>
<feature type="compositionally biased region" description="Low complexity" evidence="3">
    <location>
        <begin position="626"/>
        <end position="642"/>
    </location>
</feature>
<dbReference type="PANTHER" id="PTHR24330">
    <property type="entry name" value="HOMEOBOX PROTEIN BARH-LIKE"/>
    <property type="match status" value="1"/>
</dbReference>
<feature type="compositionally biased region" description="Low complexity" evidence="3">
    <location>
        <begin position="375"/>
        <end position="400"/>
    </location>
</feature>